<dbReference type="AlphaFoldDB" id="A0A0F9PQS8"/>
<proteinExistence type="predicted"/>
<gene>
    <name evidence="1" type="ORF">LCGC14_1107970</name>
</gene>
<accession>A0A0F9PQS8</accession>
<comment type="caution">
    <text evidence="1">The sequence shown here is derived from an EMBL/GenBank/DDBJ whole genome shotgun (WGS) entry which is preliminary data.</text>
</comment>
<evidence type="ECO:0000313" key="1">
    <source>
        <dbReference type="EMBL" id="KKN03411.1"/>
    </source>
</evidence>
<protein>
    <submittedName>
        <fullName evidence="1">Uncharacterized protein</fullName>
    </submittedName>
</protein>
<reference evidence="1" key="1">
    <citation type="journal article" date="2015" name="Nature">
        <title>Complex archaea that bridge the gap between prokaryotes and eukaryotes.</title>
        <authorList>
            <person name="Spang A."/>
            <person name="Saw J.H."/>
            <person name="Jorgensen S.L."/>
            <person name="Zaremba-Niedzwiedzka K."/>
            <person name="Martijn J."/>
            <person name="Lind A.E."/>
            <person name="van Eijk R."/>
            <person name="Schleper C."/>
            <person name="Guy L."/>
            <person name="Ettema T.J."/>
        </authorList>
    </citation>
    <scope>NUCLEOTIDE SEQUENCE</scope>
</reference>
<dbReference type="EMBL" id="LAZR01005036">
    <property type="protein sequence ID" value="KKN03411.1"/>
    <property type="molecule type" value="Genomic_DNA"/>
</dbReference>
<organism evidence="1">
    <name type="scientific">marine sediment metagenome</name>
    <dbReference type="NCBI Taxonomy" id="412755"/>
    <lineage>
        <taxon>unclassified sequences</taxon>
        <taxon>metagenomes</taxon>
        <taxon>ecological metagenomes</taxon>
    </lineage>
</organism>
<sequence length="65" mass="6737">MAKPDLQRVYVKPADGTVRRLDGKLGLAAAFDNLTEATNDGTAATAGVPVGALYHNAGAVRVRLT</sequence>
<name>A0A0F9PQS8_9ZZZZ</name>